<feature type="domain" description="SLH" evidence="8">
    <location>
        <begin position="2117"/>
        <end position="2172"/>
    </location>
</feature>
<evidence type="ECO:0000259" key="7">
    <source>
        <dbReference type="PROSITE" id="PS50022"/>
    </source>
</evidence>
<dbReference type="InterPro" id="IPR003476">
    <property type="entry name" value="Glyco_hydro_42"/>
</dbReference>
<evidence type="ECO:0000313" key="10">
    <source>
        <dbReference type="Proteomes" id="UP001596113"/>
    </source>
</evidence>
<keyword evidence="6" id="KW-0732">Signal</keyword>
<dbReference type="InterPro" id="IPR008979">
    <property type="entry name" value="Galactose-bd-like_sf"/>
</dbReference>
<dbReference type="Pfam" id="PF00754">
    <property type="entry name" value="F5_F8_type_C"/>
    <property type="match status" value="1"/>
</dbReference>
<dbReference type="PROSITE" id="PS50022">
    <property type="entry name" value="FA58C_3"/>
    <property type="match status" value="1"/>
</dbReference>
<protein>
    <submittedName>
        <fullName evidence="9">Discoidin domain-containing protein</fullName>
    </submittedName>
</protein>
<sequence length="2172" mass="234592">MATRQLKKRGALSKGAFAVLLAAALAVNPPLFSAPPNTASAAGAAGATDVRITATAITASSSKPGHEPEKVQNSIYNVDADSWEPAAKPTAGSPQWIMLDFGRSVRVGALEAAVTSSEGPKSYEIQTSDDGSHFRTVASKSVQSSRTLFSAWDAVNARYVRLSITDSFGADSAINEITVYPDILPHRVGILSCFPDMKNFGDKGFDSLREQDQQLANLCVSIADPGSPGINIMPELIDDAAFPNGISDQDAVAYVSDPSHYSWSYADNFLNRFIDKGLDIWLGFQGFTQRAFPDFYSDVIDESGRKVEFRDFFNDTNNRSVIEVAKQTMRHFDSNPYIRMFSILGPGWYGGIEYFSGSNPELLAVYSDSAQNNFRNWLANKYTTIEKLNEAWGKQYADFDEIHSPLPNRTNTSAVDNRPEWADLMFWKIEYMDKYTNDYMTAMRSVTDKLITVEVDGGYQSAPMETGESMGKIARDFSKYGNVILGNSNLDAPYGVAQYTATAKFYGLQGTMDDTAQPFEKEQADNAFNFLSRGAGTLAHSALGWDYSEFNSSSGTWDPNGDYKGNDLYRYTKDNAKKMKEINPKPDGSDVLVFNPWYANLFRKGYDRNDHNFIFDADHGISWYGSAFASWTHYLDSPDLLDDFPIEDGALKNYKVFISPNMDVTLTSDKAEAQIKDWVNKGGAFVSFGKDSFNYRLNLDTQRVTGSDDVSSWMMGMSGGAEATDRVGTTVKVSAGAPAWLKSLSAGQTVNVSLEGGAQGKAFKRLVPGAVPVLEDEDGNVIMSELKVGKGSVLFSTLPIANNAMFKDAFMSRLLSDYSDSRGIQRTVTFDPDKFHVVDAGKDAYSGKRVIEVARNDNASASDVLVIKHAPSLDNVDAVIDLNWEKDSMINYTFKPGKAFIYIPSPQGAVSGSGTIEEVDGKQVITMDLGNSYNIKTIALDGEHRIQGISFDNGSYGNGWKTFGPAFGNAPLQAANGEFMANSSAGGADALGKMTSNLFTITDDVLAFRSAGYKGVVSQGPPPATEPKLIAGFETGDWSELAYIDTNVFGSAPATGGAGWVGNWNGHYAASSIGGQLKGRLQTKNFVIDRPTLTFKGAGWNGTSYGSGPWPYSLNNRYYLKDAATGRVLIEQAPENRVGDSDKFKDYAWDVSAYAGQEVYFEMVDAVGEQEAAQYGGGFDWLAVDDIRLTGEPFDGAAESTGFNAFYLKAVDGTVLRTAYPSDDGSVNQTAWDVSNLKGRQVYFEADDGIDSSNDGWLSFGNLFGYNNKDHTEDPYWSFESGTYDGWERNGNAFPAEPSSQKAGRPLGTDNGKYWADSLVNGESATGTLTSKEFVIEKPLLTFLVAGWNGQNGWNPPKNDYELIGQDGERLRIATPPGMESQPLNQFIKRFWDVSDLIGQTVRFRMVDGDSGGGYAWMALDSIAQEDNFNFENGSYSSWTPTGAFGSAPSGSAQHPGATGARGSKWVDSYDGGAGSVGTITSAPFTLESGFIRFLAAGFGDNGNNYYRLVEENGSEIGRVAPPDDANFKMLTIDATGHAGSKVYFEAVDGSTDTNSGWLAFDDLNERKLLPERALLSVSNDGSVWTALADLDGREATRLAYSIPGGATQRYVRFELPDDKFDRGILDLIKIEQNVETVASGPLSSEGLLDLGAERQLNGIKLDFDDNSEEKSFTIEVSPNGQDWSLVYKAIGSKSSSIQAMIPATAAKFIRVSGLSASTAIHATVYNIPEPEISPDYVSEPTDGTGKIDMGNPPTNGGPTTPTSPPSTSEQEPAVTQKGTAATVSVTVKATVDPATGRTEVQISESLIKALIDKAKALKAEGLQVDIEIKVEGAEQANAVTMEVPRDSFRSVAEIVRSLKVNAGIGTITFDAKAVAAINSAGNAGNVSIGLSKMEKSALSSENRTKIGDRPVYGFSVTAGGKKLADWGSGSAVLSIPYPLKTGEKKHAIIVYSIDDAGKLRIIKGKYDDLAGVVSFKTGHFSVFAIGYNEVIFRDVAEKAWYNEAIGFLSARDLIKGVGGERFAPDRNVSRADFLIMVMNAYGIGADAASSGNFTDAGNKYYTPYLGTAKRLELISGTGDNLFAPEAFISRQDMMVVLYRALDKLGELPTGTSGAALESFKDAVAVADYARTAAGLFVETGIVRGTGTSLDPQTALTRAQAAQVLYGLLLRE</sequence>
<keyword evidence="1" id="KW-0479">Metal-binding</keyword>
<feature type="domain" description="F5/8 type C" evidence="7">
    <location>
        <begin position="40"/>
        <end position="182"/>
    </location>
</feature>
<name>A0ABW0HV17_9BACL</name>
<feature type="domain" description="SLH" evidence="8">
    <location>
        <begin position="2053"/>
        <end position="2112"/>
    </location>
</feature>
<dbReference type="PANTHER" id="PTHR36447">
    <property type="entry name" value="BETA-GALACTOSIDASE GANA"/>
    <property type="match status" value="1"/>
</dbReference>
<evidence type="ECO:0000313" key="9">
    <source>
        <dbReference type="EMBL" id="MFC5404874.1"/>
    </source>
</evidence>
<dbReference type="InterPro" id="IPR001119">
    <property type="entry name" value="SLH_dom"/>
</dbReference>
<keyword evidence="3" id="KW-0862">Zinc</keyword>
<dbReference type="Gene3D" id="3.20.20.80">
    <property type="entry name" value="Glycosidases"/>
    <property type="match status" value="1"/>
</dbReference>
<feature type="signal peptide" evidence="6">
    <location>
        <begin position="1"/>
        <end position="33"/>
    </location>
</feature>
<proteinExistence type="predicted"/>
<dbReference type="Pfam" id="PF00395">
    <property type="entry name" value="SLH"/>
    <property type="match status" value="3"/>
</dbReference>
<evidence type="ECO:0000256" key="1">
    <source>
        <dbReference type="ARBA" id="ARBA00022723"/>
    </source>
</evidence>
<dbReference type="Proteomes" id="UP001596113">
    <property type="component" value="Unassembled WGS sequence"/>
</dbReference>
<evidence type="ECO:0000256" key="3">
    <source>
        <dbReference type="ARBA" id="ARBA00022833"/>
    </source>
</evidence>
<dbReference type="InterPro" id="IPR000421">
    <property type="entry name" value="FA58C"/>
</dbReference>
<evidence type="ECO:0000259" key="8">
    <source>
        <dbReference type="PROSITE" id="PS51272"/>
    </source>
</evidence>
<dbReference type="RefSeq" id="WP_378135553.1">
    <property type="nucleotide sequence ID" value="NZ_JBHSMI010000028.1"/>
</dbReference>
<dbReference type="InterPro" id="IPR029062">
    <property type="entry name" value="Class_I_gatase-like"/>
</dbReference>
<keyword evidence="4" id="KW-0326">Glycosidase</keyword>
<accession>A0ABW0HV17</accession>
<reference evidence="10" key="1">
    <citation type="journal article" date="2019" name="Int. J. Syst. Evol. Microbiol.">
        <title>The Global Catalogue of Microorganisms (GCM) 10K type strain sequencing project: providing services to taxonomists for standard genome sequencing and annotation.</title>
        <authorList>
            <consortium name="The Broad Institute Genomics Platform"/>
            <consortium name="The Broad Institute Genome Sequencing Center for Infectious Disease"/>
            <person name="Wu L."/>
            <person name="Ma J."/>
        </authorList>
    </citation>
    <scope>NUCLEOTIDE SEQUENCE [LARGE SCALE GENOMIC DNA]</scope>
    <source>
        <strain evidence="10">CGMCC 1.18575</strain>
    </source>
</reference>
<dbReference type="PANTHER" id="PTHR36447:SF2">
    <property type="entry name" value="BETA-GALACTOSIDASE YESZ"/>
    <property type="match status" value="1"/>
</dbReference>
<dbReference type="EMBL" id="JBHSMI010000028">
    <property type="protein sequence ID" value="MFC5404874.1"/>
    <property type="molecule type" value="Genomic_DNA"/>
</dbReference>
<evidence type="ECO:0000256" key="2">
    <source>
        <dbReference type="ARBA" id="ARBA00022801"/>
    </source>
</evidence>
<feature type="chain" id="PRO_5045653317" evidence="6">
    <location>
        <begin position="34"/>
        <end position="2172"/>
    </location>
</feature>
<keyword evidence="2" id="KW-0378">Hydrolase</keyword>
<dbReference type="Pfam" id="PF02449">
    <property type="entry name" value="Glyco_hydro_42"/>
    <property type="match status" value="1"/>
</dbReference>
<evidence type="ECO:0000256" key="6">
    <source>
        <dbReference type="SAM" id="SignalP"/>
    </source>
</evidence>
<keyword evidence="10" id="KW-1185">Reference proteome</keyword>
<feature type="domain" description="SLH" evidence="8">
    <location>
        <begin position="1989"/>
        <end position="2052"/>
    </location>
</feature>
<feature type="region of interest" description="Disordered" evidence="5">
    <location>
        <begin position="1731"/>
        <end position="1780"/>
    </location>
</feature>
<dbReference type="PROSITE" id="PS51272">
    <property type="entry name" value="SLH"/>
    <property type="match status" value="3"/>
</dbReference>
<dbReference type="Gene3D" id="3.40.50.880">
    <property type="match status" value="1"/>
</dbReference>
<dbReference type="Gene3D" id="2.60.120.260">
    <property type="entry name" value="Galactose-binding domain-like"/>
    <property type="match status" value="2"/>
</dbReference>
<comment type="caution">
    <text evidence="9">The sequence shown here is derived from an EMBL/GenBank/DDBJ whole genome shotgun (WGS) entry which is preliminary data.</text>
</comment>
<dbReference type="SUPFAM" id="SSF49785">
    <property type="entry name" value="Galactose-binding domain-like"/>
    <property type="match status" value="2"/>
</dbReference>
<feature type="compositionally biased region" description="Low complexity" evidence="5">
    <location>
        <begin position="1751"/>
        <end position="1769"/>
    </location>
</feature>
<organism evidence="9 10">
    <name type="scientific">Cohnella soli</name>
    <dbReference type="NCBI Taxonomy" id="425005"/>
    <lineage>
        <taxon>Bacteria</taxon>
        <taxon>Bacillati</taxon>
        <taxon>Bacillota</taxon>
        <taxon>Bacilli</taxon>
        <taxon>Bacillales</taxon>
        <taxon>Paenibacillaceae</taxon>
        <taxon>Cohnella</taxon>
    </lineage>
</organism>
<dbReference type="InterPro" id="IPR017853">
    <property type="entry name" value="GH"/>
</dbReference>
<dbReference type="SUPFAM" id="SSF52317">
    <property type="entry name" value="Class I glutamine amidotransferase-like"/>
    <property type="match status" value="1"/>
</dbReference>
<evidence type="ECO:0000256" key="5">
    <source>
        <dbReference type="SAM" id="MobiDB-lite"/>
    </source>
</evidence>
<gene>
    <name evidence="9" type="ORF">ACFPOF_19205</name>
</gene>
<evidence type="ECO:0000256" key="4">
    <source>
        <dbReference type="ARBA" id="ARBA00023295"/>
    </source>
</evidence>
<dbReference type="SUPFAM" id="SSF51445">
    <property type="entry name" value="(Trans)glycosidases"/>
    <property type="match status" value="1"/>
</dbReference>
<dbReference type="InterPro" id="IPR013529">
    <property type="entry name" value="Glyco_hydro_42_N"/>
</dbReference>